<gene>
    <name evidence="3" type="ORF">SAMN05660866_02496</name>
</gene>
<dbReference type="AlphaFoldDB" id="A0A1T5CUU6"/>
<evidence type="ECO:0000256" key="1">
    <source>
        <dbReference type="SAM" id="Coils"/>
    </source>
</evidence>
<dbReference type="Pfam" id="PF19578">
    <property type="entry name" value="DUF6090"/>
    <property type="match status" value="1"/>
</dbReference>
<keyword evidence="1" id="KW-0175">Coiled coil</keyword>
<proteinExistence type="predicted"/>
<evidence type="ECO:0000313" key="3">
    <source>
        <dbReference type="EMBL" id="SKB63101.1"/>
    </source>
</evidence>
<feature type="coiled-coil region" evidence="1">
    <location>
        <begin position="56"/>
        <end position="83"/>
    </location>
</feature>
<dbReference type="STRING" id="561365.SAMN05660866_02496"/>
<keyword evidence="2" id="KW-0472">Membrane</keyword>
<sequence length="240" mass="28413">MIKLFRKIRQNLLNEGKTTKYFKYAIGEIVLVVVGILIALSINNWNEEHKEQNKLLNIYSLIYNDIEDDIEDLQKNVDFFNEKKSVFEKVVHDSITPDLLDQGLSSLLVYSPRSLLNKKGISQLGELQENDTLTFYLNDIYEHMETIMLPLENRISNEIIDHKKYVRDNYDWYPEWNNTITQNVGSKELHDYFLTSSIYRNRVVFVYEQVYNDYVRMLNALIKSLTHFKQEIGEILTKAE</sequence>
<dbReference type="EMBL" id="FUYL01000007">
    <property type="protein sequence ID" value="SKB63101.1"/>
    <property type="molecule type" value="Genomic_DNA"/>
</dbReference>
<accession>A0A1T5CUU6</accession>
<name>A0A1T5CUU6_9FLAO</name>
<keyword evidence="4" id="KW-1185">Reference proteome</keyword>
<evidence type="ECO:0000313" key="4">
    <source>
        <dbReference type="Proteomes" id="UP000190339"/>
    </source>
</evidence>
<reference evidence="4" key="1">
    <citation type="submission" date="2017-02" db="EMBL/GenBank/DDBJ databases">
        <authorList>
            <person name="Varghese N."/>
            <person name="Submissions S."/>
        </authorList>
    </citation>
    <scope>NUCLEOTIDE SEQUENCE [LARGE SCALE GENOMIC DNA]</scope>
    <source>
        <strain evidence="4">DSM 23546</strain>
    </source>
</reference>
<keyword evidence="2" id="KW-1133">Transmembrane helix</keyword>
<evidence type="ECO:0000256" key="2">
    <source>
        <dbReference type="SAM" id="Phobius"/>
    </source>
</evidence>
<dbReference type="RefSeq" id="WP_079512940.1">
    <property type="nucleotide sequence ID" value="NZ_FUYL01000007.1"/>
</dbReference>
<dbReference type="InterPro" id="IPR045749">
    <property type="entry name" value="DUF6090"/>
</dbReference>
<organism evidence="3 4">
    <name type="scientific">Maribacter arcticus</name>
    <dbReference type="NCBI Taxonomy" id="561365"/>
    <lineage>
        <taxon>Bacteria</taxon>
        <taxon>Pseudomonadati</taxon>
        <taxon>Bacteroidota</taxon>
        <taxon>Flavobacteriia</taxon>
        <taxon>Flavobacteriales</taxon>
        <taxon>Flavobacteriaceae</taxon>
        <taxon>Maribacter</taxon>
    </lineage>
</organism>
<protein>
    <submittedName>
        <fullName evidence="3">Uncharacterized protein</fullName>
    </submittedName>
</protein>
<keyword evidence="2" id="KW-0812">Transmembrane</keyword>
<dbReference type="OrthoDB" id="821805at2"/>
<dbReference type="Proteomes" id="UP000190339">
    <property type="component" value="Unassembled WGS sequence"/>
</dbReference>
<feature type="transmembrane region" description="Helical" evidence="2">
    <location>
        <begin position="21"/>
        <end position="42"/>
    </location>
</feature>